<feature type="region of interest" description="Disordered" evidence="1">
    <location>
        <begin position="48"/>
        <end position="78"/>
    </location>
</feature>
<evidence type="ECO:0000256" key="1">
    <source>
        <dbReference type="SAM" id="MobiDB-lite"/>
    </source>
</evidence>
<protein>
    <submittedName>
        <fullName evidence="2">Uncharacterized protein</fullName>
    </submittedName>
</protein>
<keyword evidence="3" id="KW-1185">Reference proteome</keyword>
<organism evidence="2 3">
    <name type="scientific">Tanacetum coccineum</name>
    <dbReference type="NCBI Taxonomy" id="301880"/>
    <lineage>
        <taxon>Eukaryota</taxon>
        <taxon>Viridiplantae</taxon>
        <taxon>Streptophyta</taxon>
        <taxon>Embryophyta</taxon>
        <taxon>Tracheophyta</taxon>
        <taxon>Spermatophyta</taxon>
        <taxon>Magnoliopsida</taxon>
        <taxon>eudicotyledons</taxon>
        <taxon>Gunneridae</taxon>
        <taxon>Pentapetalae</taxon>
        <taxon>asterids</taxon>
        <taxon>campanulids</taxon>
        <taxon>Asterales</taxon>
        <taxon>Asteraceae</taxon>
        <taxon>Asteroideae</taxon>
        <taxon>Anthemideae</taxon>
        <taxon>Anthemidinae</taxon>
        <taxon>Tanacetum</taxon>
    </lineage>
</organism>
<proteinExistence type="predicted"/>
<reference evidence="2" key="2">
    <citation type="submission" date="2022-01" db="EMBL/GenBank/DDBJ databases">
        <authorList>
            <person name="Yamashiro T."/>
            <person name="Shiraishi A."/>
            <person name="Satake H."/>
            <person name="Nakayama K."/>
        </authorList>
    </citation>
    <scope>NUCLEOTIDE SEQUENCE</scope>
</reference>
<sequence>MFINFRYYFDDDDGLMICKYFLAYTQTEVRQFHDTLIQHMESVKKSIDERAKHKREYDNRMNERQMQSTKGKVDSSKALDASLVVSECSGTKSDKQDTSSSSGNYITHAADADIRLVDDKVPFAEVDRNTIPDSTNMVEFQISQRLNKLVDTDEGVIQKEGADAEKINIQQGNENLEISQIIEDAHVTLSTVAKKTEVPVTSSSHSSDLAAKFLNFSDIPHTDAEIVSPMDVHVHHEVPRKQTPTLLTVPISVITESSPIYSTVIP</sequence>
<gene>
    <name evidence="2" type="ORF">Tco_1090312</name>
</gene>
<accession>A0ABQ5I3T1</accession>
<name>A0ABQ5I3T1_9ASTR</name>
<evidence type="ECO:0000313" key="3">
    <source>
        <dbReference type="Proteomes" id="UP001151760"/>
    </source>
</evidence>
<dbReference type="Proteomes" id="UP001151760">
    <property type="component" value="Unassembled WGS sequence"/>
</dbReference>
<evidence type="ECO:0000313" key="2">
    <source>
        <dbReference type="EMBL" id="GJT94794.1"/>
    </source>
</evidence>
<comment type="caution">
    <text evidence="2">The sequence shown here is derived from an EMBL/GenBank/DDBJ whole genome shotgun (WGS) entry which is preliminary data.</text>
</comment>
<reference evidence="2" key="1">
    <citation type="journal article" date="2022" name="Int. J. Mol. Sci.">
        <title>Draft Genome of Tanacetum Coccineum: Genomic Comparison of Closely Related Tanacetum-Family Plants.</title>
        <authorList>
            <person name="Yamashiro T."/>
            <person name="Shiraishi A."/>
            <person name="Nakayama K."/>
            <person name="Satake H."/>
        </authorList>
    </citation>
    <scope>NUCLEOTIDE SEQUENCE</scope>
</reference>
<feature type="compositionally biased region" description="Basic and acidic residues" evidence="1">
    <location>
        <begin position="48"/>
        <end position="63"/>
    </location>
</feature>
<dbReference type="EMBL" id="BQNB010020329">
    <property type="protein sequence ID" value="GJT94794.1"/>
    <property type="molecule type" value="Genomic_DNA"/>
</dbReference>